<reference evidence="1" key="1">
    <citation type="submission" date="2022-03" db="EMBL/GenBank/DDBJ databases">
        <title>Identification of a novel bacterium isolated from mangrove sediments.</title>
        <authorList>
            <person name="Pan X."/>
        </authorList>
    </citation>
    <scope>NUCLEOTIDE SEQUENCE</scope>
    <source>
        <strain evidence="1">B2580</strain>
    </source>
</reference>
<keyword evidence="2" id="KW-1185">Reference proteome</keyword>
<protein>
    <submittedName>
        <fullName evidence="1">Host attachment protein</fullName>
    </submittedName>
</protein>
<dbReference type="RefSeq" id="WP_243990285.1">
    <property type="nucleotide sequence ID" value="NZ_JALHLE010000003.1"/>
</dbReference>
<name>A0ABT0AXK5_9SPHN</name>
<organism evidence="1 2">
    <name type="scientific">Novosphingobium album</name>
    <name type="common">ex Hu et al. 2023</name>
    <dbReference type="NCBI Taxonomy" id="2930093"/>
    <lineage>
        <taxon>Bacteria</taxon>
        <taxon>Pseudomonadati</taxon>
        <taxon>Pseudomonadota</taxon>
        <taxon>Alphaproteobacteria</taxon>
        <taxon>Sphingomonadales</taxon>
        <taxon>Sphingomonadaceae</taxon>
        <taxon>Novosphingobium</taxon>
    </lineage>
</organism>
<evidence type="ECO:0000313" key="2">
    <source>
        <dbReference type="Proteomes" id="UP001162880"/>
    </source>
</evidence>
<proteinExistence type="predicted"/>
<dbReference type="InterPro" id="IPR041374">
    <property type="entry name" value="BaeRF_family12"/>
</dbReference>
<dbReference type="EMBL" id="JALHLE010000003">
    <property type="protein sequence ID" value="MCJ2177375.1"/>
    <property type="molecule type" value="Genomic_DNA"/>
</dbReference>
<dbReference type="Pfam" id="PF18856">
    <property type="entry name" value="baeRF_family12"/>
    <property type="match status" value="1"/>
</dbReference>
<dbReference type="Proteomes" id="UP001162880">
    <property type="component" value="Unassembled WGS sequence"/>
</dbReference>
<accession>A0ABT0AXK5</accession>
<evidence type="ECO:0000313" key="1">
    <source>
        <dbReference type="EMBL" id="MCJ2177375.1"/>
    </source>
</evidence>
<comment type="caution">
    <text evidence="1">The sequence shown here is derived from an EMBL/GenBank/DDBJ whole genome shotgun (WGS) entry which is preliminary data.</text>
</comment>
<gene>
    <name evidence="1" type="ORF">MTR64_02250</name>
</gene>
<sequence length="141" mass="15573">MLLPHGTMFAIVDGEHFELYRNAGTEADPDLTAIDVPVLEATDYSSGGNDHDKVSRLQLGAPPGRLEKLEEAAHASAVAHWLNSEVLAHKIEKLVIIADPRSLGEMRRHYHKKLEEALVGELTKTLTGRKPDEIIKALRAH</sequence>